<dbReference type="SUPFAM" id="SSF52540">
    <property type="entry name" value="P-loop containing nucleoside triphosphate hydrolases"/>
    <property type="match status" value="1"/>
</dbReference>
<dbReference type="InterPro" id="IPR027417">
    <property type="entry name" value="P-loop_NTPase"/>
</dbReference>
<accession>A0ABY6ZRZ4</accession>
<keyword evidence="1" id="KW-0614">Plasmid</keyword>
<dbReference type="RefSeq" id="WP_268008759.1">
    <property type="nucleotide sequence ID" value="NZ_BSUT01000003.1"/>
</dbReference>
<sequence>MYAIGFRQDLLNELTQQFHVKVVHTLSALPTSAIDERVLVDSNSVDQTEVYEYKSARPEFKITYIVDEITHTIASFAAAHNIHLVTPSKLISYLQEESPNENPKPVLAFWGVQPRLGTTVIALSVARSLASEHNQSVGMLGLNAYNPGHWMLKDHNHHLDNIHSFLQMKKLNRDLLLNSMEYPHKVRYLLGERNQTRALEYQVEEISYLIDFARSIFDVVLLDVGSILNTPLALQGLSFATHRYVVANDSIVTQQVFESQYDYVLRPLGIDKTDLMLIGNQLRGKSMQTFAKSIEITPIASIPDLPGISLFAESNADGLKPFWDEKPFKRAIDSICSAVMAVNSSNLSVVKG</sequence>
<proteinExistence type="predicted"/>
<organism evidence="1 2">
    <name type="scientific">Alicyclobacillus fastidiosus</name>
    <dbReference type="NCBI Taxonomy" id="392011"/>
    <lineage>
        <taxon>Bacteria</taxon>
        <taxon>Bacillati</taxon>
        <taxon>Bacillota</taxon>
        <taxon>Bacilli</taxon>
        <taxon>Bacillales</taxon>
        <taxon>Alicyclobacillaceae</taxon>
        <taxon>Alicyclobacillus</taxon>
    </lineage>
</organism>
<reference evidence="1" key="1">
    <citation type="submission" date="2022-08" db="EMBL/GenBank/DDBJ databases">
        <title>Alicyclobacillus fastidiosus DSM 17978, complete genome.</title>
        <authorList>
            <person name="Wang Q."/>
            <person name="Cai R."/>
            <person name="Wang Z."/>
        </authorList>
    </citation>
    <scope>NUCLEOTIDE SEQUENCE</scope>
    <source>
        <strain evidence="1">DSM 17978</strain>
        <plasmid evidence="1">unnamed1</plasmid>
    </source>
</reference>
<evidence type="ECO:0000313" key="2">
    <source>
        <dbReference type="Proteomes" id="UP001164761"/>
    </source>
</evidence>
<evidence type="ECO:0000313" key="1">
    <source>
        <dbReference type="EMBL" id="WAH44891.1"/>
    </source>
</evidence>
<dbReference type="EMBL" id="CP104068">
    <property type="protein sequence ID" value="WAH44891.1"/>
    <property type="molecule type" value="Genomic_DNA"/>
</dbReference>
<gene>
    <name evidence="1" type="ORF">NZD89_27990</name>
</gene>
<evidence type="ECO:0008006" key="3">
    <source>
        <dbReference type="Google" id="ProtNLM"/>
    </source>
</evidence>
<geneLocation type="plasmid" evidence="1 2">
    <name>unnamed1</name>
</geneLocation>
<protein>
    <recommendedName>
        <fullName evidence="3">ParA family protein</fullName>
    </recommendedName>
</protein>
<name>A0ABY6ZRZ4_9BACL</name>
<dbReference type="Gene3D" id="3.40.50.300">
    <property type="entry name" value="P-loop containing nucleotide triphosphate hydrolases"/>
    <property type="match status" value="1"/>
</dbReference>
<dbReference type="Proteomes" id="UP001164761">
    <property type="component" value="Plasmid unnamed1"/>
</dbReference>
<keyword evidence="2" id="KW-1185">Reference proteome</keyword>